<dbReference type="PATRIC" id="fig|1121335.3.peg.2737"/>
<dbReference type="Gene3D" id="3.40.190.10">
    <property type="entry name" value="Periplasmic binding protein-like II"/>
    <property type="match status" value="2"/>
</dbReference>
<dbReference type="Proteomes" id="UP000011220">
    <property type="component" value="Chromosome"/>
</dbReference>
<accession>L7VN83</accession>
<gene>
    <name evidence="2" type="ordered locus">Cst_c27320</name>
</gene>
<feature type="compositionally biased region" description="Low complexity" evidence="1">
    <location>
        <begin position="42"/>
        <end position="70"/>
    </location>
</feature>
<dbReference type="RefSeq" id="WP_015360351.1">
    <property type="nucleotide sequence ID" value="NC_020134.1"/>
</dbReference>
<sequence length="589" mass="67722">MEIKKERVNCMRAKWLRIFSLALTVILIVGTLAACGTKQKDTGTTTQNTGTTENSGKQQGGETTTETKAGMEGWKPFEKNVTIKIPVYDRGVEGLPPVDNNYWTKWIQQNFGDKYNITVTFEPIPRNDVMTKYALLIAAKETPTILMEYDYPKVSQWASEGAMREISLDEFAKVAPTYYQAMVDNDLLQYTSIGGKTYFVCAVRPYAATEYKWVNFYRMDWLRKVGYDHVPTNIEEEIDALTKIKEAGLTDIEPMSLKLPTANYQANLFREFPLDEKEWAMHAGIDVAALPWEPVKKAIKKDNLYWHLGLVTKEFELNDDATERANFIAGKLYSYGGYMASYVDWLDAFYKNNPDAELAIGTVLYDDKGNITFDITDGIPSERSNTPFGMVIGFSSIASDDQLKAAWMYLEWMKQDDVLHTMQYGIEGIHYTEYDEYGYPVLKDMTGMEERLGYNDNKDYWCVVVESKERDTIEDSIAAIAPKNLPQDFTQDMIDMYYVKAEKYERGWIYPDPIFTVTIESMNEYRASLLSLFQEFYTKLVKCDPDEFDALYEELSKQYLEAGYQEIMDEKLAAYEAGNSTRLPEKSRK</sequence>
<dbReference type="PANTHER" id="PTHR43649:SF12">
    <property type="entry name" value="DIACETYLCHITOBIOSE BINDING PROTEIN DASA"/>
    <property type="match status" value="1"/>
</dbReference>
<evidence type="ECO:0000313" key="3">
    <source>
        <dbReference type="Proteomes" id="UP000011220"/>
    </source>
</evidence>
<organism evidence="2 3">
    <name type="scientific">Thermoclostridium stercorarium (strain ATCC 35414 / DSM 8532 / NCIMB 11754)</name>
    <name type="common">Clostridium stercorarium</name>
    <dbReference type="NCBI Taxonomy" id="1121335"/>
    <lineage>
        <taxon>Bacteria</taxon>
        <taxon>Bacillati</taxon>
        <taxon>Bacillota</taxon>
        <taxon>Clostridia</taxon>
        <taxon>Eubacteriales</taxon>
        <taxon>Oscillospiraceae</taxon>
        <taxon>Thermoclostridium</taxon>
    </lineage>
</organism>
<reference evidence="2 3" key="1">
    <citation type="journal article" date="2013" name="Genome Announc.">
        <title>Complete genome sequence of Clostridium stercorarium subsp. stercorarium strain DSM 8532, a thermophilic degrader of plant cell wall fibers.</title>
        <authorList>
            <person name="Poehlein A."/>
            <person name="Zverlov V.V."/>
            <person name="Daniel R."/>
            <person name="Schwarz W.H."/>
            <person name="Liebl W."/>
        </authorList>
    </citation>
    <scope>NUCLEOTIDE SEQUENCE [LARGE SCALE GENOMIC DNA]</scope>
    <source>
        <strain evidence="3">ATCC 35414 / DSM 8532 / NCIMB 11754</strain>
    </source>
</reference>
<dbReference type="KEGG" id="css:Cst_c27320"/>
<dbReference type="Pfam" id="PF01547">
    <property type="entry name" value="SBP_bac_1"/>
    <property type="match status" value="1"/>
</dbReference>
<dbReference type="PANTHER" id="PTHR43649">
    <property type="entry name" value="ARABINOSE-BINDING PROTEIN-RELATED"/>
    <property type="match status" value="1"/>
</dbReference>
<dbReference type="AlphaFoldDB" id="L7VN83"/>
<name>L7VN83_THES1</name>
<dbReference type="eggNOG" id="COG1653">
    <property type="taxonomic scope" value="Bacteria"/>
</dbReference>
<evidence type="ECO:0000313" key="2">
    <source>
        <dbReference type="EMBL" id="AGC69675.1"/>
    </source>
</evidence>
<protein>
    <submittedName>
        <fullName evidence="2">Sugar ABC transporter substrate-binding protein</fullName>
    </submittedName>
</protein>
<keyword evidence="3" id="KW-1185">Reference proteome</keyword>
<dbReference type="PROSITE" id="PS51257">
    <property type="entry name" value="PROKAR_LIPOPROTEIN"/>
    <property type="match status" value="1"/>
</dbReference>
<feature type="region of interest" description="Disordered" evidence="1">
    <location>
        <begin position="38"/>
        <end position="70"/>
    </location>
</feature>
<dbReference type="InterPro" id="IPR050490">
    <property type="entry name" value="Bact_solute-bd_prot1"/>
</dbReference>
<dbReference type="SUPFAM" id="SSF53850">
    <property type="entry name" value="Periplasmic binding protein-like II"/>
    <property type="match status" value="1"/>
</dbReference>
<dbReference type="InterPro" id="IPR006059">
    <property type="entry name" value="SBP"/>
</dbReference>
<dbReference type="EMBL" id="CP004044">
    <property type="protein sequence ID" value="AGC69675.1"/>
    <property type="molecule type" value="Genomic_DNA"/>
</dbReference>
<proteinExistence type="predicted"/>
<evidence type="ECO:0000256" key="1">
    <source>
        <dbReference type="SAM" id="MobiDB-lite"/>
    </source>
</evidence>
<dbReference type="STRING" id="1121335.Cst_c27320"/>